<evidence type="ECO:0000313" key="2">
    <source>
        <dbReference type="Proteomes" id="UP000604046"/>
    </source>
</evidence>
<name>A0A812M2H7_9DINO</name>
<keyword evidence="2" id="KW-1185">Reference proteome</keyword>
<evidence type="ECO:0000313" key="1">
    <source>
        <dbReference type="EMBL" id="CAE7255526.1"/>
    </source>
</evidence>
<dbReference type="EMBL" id="CAJNDS010001324">
    <property type="protein sequence ID" value="CAE7255526.1"/>
    <property type="molecule type" value="Genomic_DNA"/>
</dbReference>
<dbReference type="OrthoDB" id="2345911at2759"/>
<reference evidence="1" key="1">
    <citation type="submission" date="2021-02" db="EMBL/GenBank/DDBJ databases">
        <authorList>
            <person name="Dougan E. K."/>
            <person name="Rhodes N."/>
            <person name="Thang M."/>
            <person name="Chan C."/>
        </authorList>
    </citation>
    <scope>NUCLEOTIDE SEQUENCE</scope>
</reference>
<protein>
    <submittedName>
        <fullName evidence="1">Uncharacterized protein</fullName>
    </submittedName>
</protein>
<gene>
    <name evidence="1" type="ORF">SNAT2548_LOCUS13025</name>
</gene>
<accession>A0A812M2H7</accession>
<dbReference type="Proteomes" id="UP000604046">
    <property type="component" value="Unassembled WGS sequence"/>
</dbReference>
<comment type="caution">
    <text evidence="1">The sequence shown here is derived from an EMBL/GenBank/DDBJ whole genome shotgun (WGS) entry which is preliminary data.</text>
</comment>
<organism evidence="1 2">
    <name type="scientific">Symbiodinium natans</name>
    <dbReference type="NCBI Taxonomy" id="878477"/>
    <lineage>
        <taxon>Eukaryota</taxon>
        <taxon>Sar</taxon>
        <taxon>Alveolata</taxon>
        <taxon>Dinophyceae</taxon>
        <taxon>Suessiales</taxon>
        <taxon>Symbiodiniaceae</taxon>
        <taxon>Symbiodinium</taxon>
    </lineage>
</organism>
<sequence>MGACSGKSRLRLSTAGQGEHPQHAPMWVIQVRDVLEMTGTMQPHQVLKAQGLLEVWRMSMFTLFVSHQWLGFHHPDPNAEQLNVLQLVLKKLIAKQMTIQADLWSEYNEGKATTKDLDGVGKWHMWLDYFCVPQMVGLVCVEMQKNSSCISTAFRVMLTSAAPSLHWCRRPCTET</sequence>
<dbReference type="AlphaFoldDB" id="A0A812M2H7"/>
<proteinExistence type="predicted"/>